<proteinExistence type="predicted"/>
<name>A0A2M4D5G9_ANODA</name>
<feature type="region of interest" description="Disordered" evidence="1">
    <location>
        <begin position="58"/>
        <end position="81"/>
    </location>
</feature>
<sequence>MLAAAIEPVPRPKLVVIPPLLVGLPVRSIVAGEPPPPPSTEMDRSSCFNCFIVAFFDRPPAPPPPTPEDTDNDDEEPEPEN</sequence>
<protein>
    <submittedName>
        <fullName evidence="2">Putative secreted protein</fullName>
    </submittedName>
</protein>
<dbReference type="EMBL" id="GGFL01008611">
    <property type="protein sequence ID" value="MBW72789.1"/>
    <property type="molecule type" value="Transcribed_RNA"/>
</dbReference>
<accession>A0A2M4D5G9</accession>
<evidence type="ECO:0000256" key="1">
    <source>
        <dbReference type="SAM" id="MobiDB-lite"/>
    </source>
</evidence>
<reference evidence="2" key="1">
    <citation type="submission" date="2018-01" db="EMBL/GenBank/DDBJ databases">
        <title>An insight into the sialome of Amazonian anophelines.</title>
        <authorList>
            <person name="Ribeiro J.M."/>
            <person name="Scarpassa V."/>
            <person name="Calvo E."/>
        </authorList>
    </citation>
    <scope>NUCLEOTIDE SEQUENCE</scope>
</reference>
<dbReference type="AlphaFoldDB" id="A0A2M4D5G9"/>
<evidence type="ECO:0000313" key="2">
    <source>
        <dbReference type="EMBL" id="MBW72789.1"/>
    </source>
</evidence>
<organism evidence="2">
    <name type="scientific">Anopheles darlingi</name>
    <name type="common">Mosquito</name>
    <dbReference type="NCBI Taxonomy" id="43151"/>
    <lineage>
        <taxon>Eukaryota</taxon>
        <taxon>Metazoa</taxon>
        <taxon>Ecdysozoa</taxon>
        <taxon>Arthropoda</taxon>
        <taxon>Hexapoda</taxon>
        <taxon>Insecta</taxon>
        <taxon>Pterygota</taxon>
        <taxon>Neoptera</taxon>
        <taxon>Endopterygota</taxon>
        <taxon>Diptera</taxon>
        <taxon>Nematocera</taxon>
        <taxon>Culicoidea</taxon>
        <taxon>Culicidae</taxon>
        <taxon>Anophelinae</taxon>
        <taxon>Anopheles</taxon>
    </lineage>
</organism>
<feature type="compositionally biased region" description="Acidic residues" evidence="1">
    <location>
        <begin position="68"/>
        <end position="81"/>
    </location>
</feature>